<sequence length="425" mass="47749">MEYYLLVNRSQKMEFRAANDDVMNCEGLVKLTCTVAHSGNSANVILLVSKDISREILLSYGVLTMLKVLPSDFPFAKCKKVDSTPEEYTDMKNHLVAKFSGMRLSSYNCHVSWVEGKVHLAADALSRYPIFSAQEEDEENSQAFAKRVNISDPRLARIVESANDDENYQEMVATLEKGIGPKAINNDRRPSKLLSGVWNELSTFNTPKGKLIAMNDRPIGEKEDEKEGKKECEKEGELNERLDKNVENAVEEDDANMTLINPVINSDPGARRSGGFSVSLVDGPQGERSMFALWAAIAFLPFDTLAEDEDDCNDRDQDDYGVILANAWVVVPLTAQRMILDALHQSDQGVTKLRAAARVGYFWSGMNIKIALRIQQCWLCQEIRPSQPMELMQKSEFIRPFECLSMDLFQAAGKDYMVFVGRLSN</sequence>
<dbReference type="AlphaFoldDB" id="A0A553PT32"/>
<feature type="domain" description="Integrase zinc-binding" evidence="3">
    <location>
        <begin position="331"/>
        <end position="385"/>
    </location>
</feature>
<evidence type="ECO:0000256" key="1">
    <source>
        <dbReference type="ARBA" id="ARBA00012493"/>
    </source>
</evidence>
<dbReference type="STRING" id="6832.A0A553PT32"/>
<dbReference type="Proteomes" id="UP000318571">
    <property type="component" value="Chromosome 12"/>
</dbReference>
<dbReference type="EC" id="2.7.7.49" evidence="1"/>
<reference evidence="4 5" key="1">
    <citation type="journal article" date="2018" name="Nat. Ecol. Evol.">
        <title>Genomic signatures of mitonuclear coevolution across populations of Tigriopus californicus.</title>
        <authorList>
            <person name="Barreto F.S."/>
            <person name="Watson E.T."/>
            <person name="Lima T.G."/>
            <person name="Willett C.S."/>
            <person name="Edmands S."/>
            <person name="Li W."/>
            <person name="Burton R.S."/>
        </authorList>
    </citation>
    <scope>NUCLEOTIDE SEQUENCE [LARGE SCALE GENOMIC DNA]</scope>
    <source>
        <strain evidence="4 5">San Diego</strain>
    </source>
</reference>
<dbReference type="GO" id="GO:0003964">
    <property type="term" value="F:RNA-directed DNA polymerase activity"/>
    <property type="evidence" value="ECO:0007669"/>
    <property type="project" value="UniProtKB-EC"/>
</dbReference>
<dbReference type="Pfam" id="PF17921">
    <property type="entry name" value="Integrase_H2C2"/>
    <property type="match status" value="1"/>
</dbReference>
<organism evidence="4 5">
    <name type="scientific">Tigriopus californicus</name>
    <name type="common">Marine copepod</name>
    <dbReference type="NCBI Taxonomy" id="6832"/>
    <lineage>
        <taxon>Eukaryota</taxon>
        <taxon>Metazoa</taxon>
        <taxon>Ecdysozoa</taxon>
        <taxon>Arthropoda</taxon>
        <taxon>Crustacea</taxon>
        <taxon>Multicrustacea</taxon>
        <taxon>Hexanauplia</taxon>
        <taxon>Copepoda</taxon>
        <taxon>Harpacticoida</taxon>
        <taxon>Harpacticidae</taxon>
        <taxon>Tigriopus</taxon>
    </lineage>
</organism>
<protein>
    <recommendedName>
        <fullName evidence="1">RNA-directed DNA polymerase</fullName>
        <ecNumber evidence="1">2.7.7.49</ecNumber>
    </recommendedName>
</protein>
<dbReference type="PANTHER" id="PTHR37984:SF7">
    <property type="entry name" value="INTEGRASE CATALYTIC DOMAIN-CONTAINING PROTEIN"/>
    <property type="match status" value="1"/>
</dbReference>
<dbReference type="InterPro" id="IPR041588">
    <property type="entry name" value="Integrase_H2C2"/>
</dbReference>
<feature type="non-terminal residue" evidence="4">
    <location>
        <position position="425"/>
    </location>
</feature>
<evidence type="ECO:0000313" key="4">
    <source>
        <dbReference type="EMBL" id="TRY80842.1"/>
    </source>
</evidence>
<evidence type="ECO:0000256" key="2">
    <source>
        <dbReference type="SAM" id="MobiDB-lite"/>
    </source>
</evidence>
<name>A0A553PT32_TIGCA</name>
<dbReference type="EMBL" id="VCGU01000001">
    <property type="protein sequence ID" value="TRY80842.1"/>
    <property type="molecule type" value="Genomic_DNA"/>
</dbReference>
<dbReference type="Gene3D" id="1.10.340.70">
    <property type="match status" value="1"/>
</dbReference>
<evidence type="ECO:0000259" key="3">
    <source>
        <dbReference type="Pfam" id="PF17921"/>
    </source>
</evidence>
<gene>
    <name evidence="4" type="ORF">TCAL_04852</name>
</gene>
<keyword evidence="5" id="KW-1185">Reference proteome</keyword>
<comment type="caution">
    <text evidence="4">The sequence shown here is derived from an EMBL/GenBank/DDBJ whole genome shotgun (WGS) entry which is preliminary data.</text>
</comment>
<dbReference type="PANTHER" id="PTHR37984">
    <property type="entry name" value="PROTEIN CBG26694"/>
    <property type="match status" value="1"/>
</dbReference>
<evidence type="ECO:0000313" key="5">
    <source>
        <dbReference type="Proteomes" id="UP000318571"/>
    </source>
</evidence>
<dbReference type="InterPro" id="IPR050951">
    <property type="entry name" value="Retrovirus_Pol_polyprotein"/>
</dbReference>
<accession>A0A553PT32</accession>
<proteinExistence type="predicted"/>
<feature type="region of interest" description="Disordered" evidence="2">
    <location>
        <begin position="220"/>
        <end position="239"/>
    </location>
</feature>